<feature type="non-terminal residue" evidence="2">
    <location>
        <position position="1"/>
    </location>
</feature>
<gene>
    <name evidence="2" type="ORF">EZS28_029456</name>
</gene>
<evidence type="ECO:0000259" key="1">
    <source>
        <dbReference type="PROSITE" id="PS50053"/>
    </source>
</evidence>
<dbReference type="Pfam" id="PF00240">
    <property type="entry name" value="ubiquitin"/>
    <property type="match status" value="2"/>
</dbReference>
<dbReference type="OrthoDB" id="428577at2759"/>
<organism evidence="2 3">
    <name type="scientific">Streblomastix strix</name>
    <dbReference type="NCBI Taxonomy" id="222440"/>
    <lineage>
        <taxon>Eukaryota</taxon>
        <taxon>Metamonada</taxon>
        <taxon>Preaxostyla</taxon>
        <taxon>Oxymonadida</taxon>
        <taxon>Streblomastigidae</taxon>
        <taxon>Streblomastix</taxon>
    </lineage>
</organism>
<reference evidence="2 3" key="1">
    <citation type="submission" date="2019-03" db="EMBL/GenBank/DDBJ databases">
        <title>Single cell metagenomics reveals metabolic interactions within the superorganism composed of flagellate Streblomastix strix and complex community of Bacteroidetes bacteria on its surface.</title>
        <authorList>
            <person name="Treitli S.C."/>
            <person name="Kolisko M."/>
            <person name="Husnik F."/>
            <person name="Keeling P."/>
            <person name="Hampl V."/>
        </authorList>
    </citation>
    <scope>NUCLEOTIDE SEQUENCE [LARGE SCALE GENOMIC DNA]</scope>
    <source>
        <strain evidence="2">ST1C</strain>
    </source>
</reference>
<dbReference type="InterPro" id="IPR000626">
    <property type="entry name" value="Ubiquitin-like_dom"/>
</dbReference>
<evidence type="ECO:0000313" key="2">
    <source>
        <dbReference type="EMBL" id="KAA6375016.1"/>
    </source>
</evidence>
<protein>
    <submittedName>
        <fullName evidence="2">Putative ubiquitin 2</fullName>
    </submittedName>
</protein>
<proteinExistence type="predicted"/>
<dbReference type="InterPro" id="IPR019956">
    <property type="entry name" value="Ubiquitin_dom"/>
</dbReference>
<dbReference type="Proteomes" id="UP000324800">
    <property type="component" value="Unassembled WGS sequence"/>
</dbReference>
<dbReference type="Gene3D" id="3.10.20.90">
    <property type="entry name" value="Phosphatidylinositol 3-kinase Catalytic Subunit, Chain A, domain 1"/>
    <property type="match status" value="2"/>
</dbReference>
<dbReference type="InterPro" id="IPR050158">
    <property type="entry name" value="Ubiquitin_ubiquitin-like"/>
</dbReference>
<accession>A0A5J4UWE0</accession>
<dbReference type="EMBL" id="SNRW01011535">
    <property type="protein sequence ID" value="KAA6375016.1"/>
    <property type="molecule type" value="Genomic_DNA"/>
</dbReference>
<feature type="domain" description="Ubiquitin-like" evidence="1">
    <location>
        <begin position="80"/>
        <end position="154"/>
    </location>
</feature>
<sequence>SPIEKIVELSINSADNVQSIKNRIQQNEGIPTDKQMLFFKGKKLDDQQKLQEFNIKNNDQFYLLAQDEEISQADDDNPSFNIIVKTFTYREKQVVVEMKSTDTVEELLRKIQERHEFFPGYGQEQLYMVFGGRRLEYHRTLEEYDIQNESIVQLNPFIGPGG</sequence>
<dbReference type="PRINTS" id="PR00348">
    <property type="entry name" value="UBIQUITIN"/>
</dbReference>
<dbReference type="SMART" id="SM00213">
    <property type="entry name" value="UBQ"/>
    <property type="match status" value="2"/>
</dbReference>
<evidence type="ECO:0000313" key="3">
    <source>
        <dbReference type="Proteomes" id="UP000324800"/>
    </source>
</evidence>
<dbReference type="AlphaFoldDB" id="A0A5J4UWE0"/>
<comment type="caution">
    <text evidence="2">The sequence shown here is derived from an EMBL/GenBank/DDBJ whole genome shotgun (WGS) entry which is preliminary data.</text>
</comment>
<dbReference type="InterPro" id="IPR029071">
    <property type="entry name" value="Ubiquitin-like_domsf"/>
</dbReference>
<dbReference type="PROSITE" id="PS50053">
    <property type="entry name" value="UBIQUITIN_2"/>
    <property type="match status" value="2"/>
</dbReference>
<dbReference type="PANTHER" id="PTHR10666">
    <property type="entry name" value="UBIQUITIN"/>
    <property type="match status" value="1"/>
</dbReference>
<dbReference type="SUPFAM" id="SSF54236">
    <property type="entry name" value="Ubiquitin-like"/>
    <property type="match status" value="2"/>
</dbReference>
<feature type="domain" description="Ubiquitin-like" evidence="1">
    <location>
        <begin position="1"/>
        <end position="66"/>
    </location>
</feature>
<name>A0A5J4UWE0_9EUKA</name>
<dbReference type="CDD" id="cd17039">
    <property type="entry name" value="Ubl_ubiquitin_like"/>
    <property type="match status" value="1"/>
</dbReference>